<sequence>MAAQDQVSSRVVDVVVVGAGLAGLTAARQVAAAGRSVVVLEARDRVGGRTVNHDLGDGRVTELGGQYVGPTQGHVLALAEELGVGTFKASTGGEDVYVHKGKAKRYTGALPPDLAAAADLLVTMARIDRQVRKISPDEPWKADNAREWDGQTLESWLRKLKITDNAIELMDVFLNIIYGGDARDASLLFSLWYFAMFGDEHTPGRLTRGLAAEGGAQDSRFIGGSQILSIRMSEQLDGCVRLGAPVRRIAQQGNHVTVDSDAGNWQASRVIVAVPPVLASRIVWEPLLPSQQDQLLQRLPFGTLMKVEAIYPEPFWRADGLSGTALLRDGTPIQSMFDNTPPDGAPGVLMGFIGGREWRKWAPRPARERRDAVLRCFAQVVGPRAADTIDYVEQDWAAEQWTLGGPTSVAAPGVLTGYGDWLGRPFGRVHWAGAETARHWNGYMDGAVSSGKRAAQEVLEQL</sequence>
<gene>
    <name evidence="6" type="ORF">F5544_35520</name>
</gene>
<name>A0A6G9YNQ5_9NOCA</name>
<feature type="binding site" evidence="4">
    <location>
        <position position="352"/>
    </location>
    <ligand>
        <name>substrate</name>
    </ligand>
</feature>
<evidence type="ECO:0000256" key="2">
    <source>
        <dbReference type="ARBA" id="ARBA00005995"/>
    </source>
</evidence>
<dbReference type="InterPro" id="IPR002937">
    <property type="entry name" value="Amino_oxidase"/>
</dbReference>
<keyword evidence="7" id="KW-1185">Reference proteome</keyword>
<evidence type="ECO:0000313" key="6">
    <source>
        <dbReference type="EMBL" id="QIS14935.1"/>
    </source>
</evidence>
<dbReference type="Proteomes" id="UP000503540">
    <property type="component" value="Chromosome"/>
</dbReference>
<dbReference type="GO" id="GO:0016491">
    <property type="term" value="F:oxidoreductase activity"/>
    <property type="evidence" value="ECO:0007669"/>
    <property type="project" value="UniProtKB-KW"/>
</dbReference>
<evidence type="ECO:0000256" key="3">
    <source>
        <dbReference type="ARBA" id="ARBA00023002"/>
    </source>
</evidence>
<dbReference type="AlphaFoldDB" id="A0A6G9YNQ5"/>
<comment type="similarity">
    <text evidence="2">Belongs to the flavin monoamine oxidase family.</text>
</comment>
<dbReference type="InterPro" id="IPR001613">
    <property type="entry name" value="Flavin_amine_oxidase"/>
</dbReference>
<evidence type="ECO:0000259" key="5">
    <source>
        <dbReference type="Pfam" id="PF01593"/>
    </source>
</evidence>
<dbReference type="Gene3D" id="3.50.50.60">
    <property type="entry name" value="FAD/NAD(P)-binding domain"/>
    <property type="match status" value="1"/>
</dbReference>
<proteinExistence type="inferred from homology"/>
<dbReference type="EMBL" id="CP046172">
    <property type="protein sequence ID" value="QIS14935.1"/>
    <property type="molecule type" value="Genomic_DNA"/>
</dbReference>
<dbReference type="SUPFAM" id="SSF54373">
    <property type="entry name" value="FAD-linked reductases, C-terminal domain"/>
    <property type="match status" value="1"/>
</dbReference>
<accession>A0A6G9YNQ5</accession>
<dbReference type="SUPFAM" id="SSF51905">
    <property type="entry name" value="FAD/NAD(P)-binding domain"/>
    <property type="match status" value="1"/>
</dbReference>
<dbReference type="Gene3D" id="3.90.660.10">
    <property type="match status" value="1"/>
</dbReference>
<protein>
    <submittedName>
        <fullName evidence="6">FAD-dependent oxidoreductase</fullName>
    </submittedName>
</protein>
<dbReference type="Pfam" id="PF01593">
    <property type="entry name" value="Amino_oxidase"/>
    <property type="match status" value="1"/>
</dbReference>
<dbReference type="PANTHER" id="PTHR43563">
    <property type="entry name" value="AMINE OXIDASE"/>
    <property type="match status" value="1"/>
</dbReference>
<dbReference type="PRINTS" id="PR00757">
    <property type="entry name" value="AMINEOXDASEF"/>
</dbReference>
<evidence type="ECO:0000313" key="7">
    <source>
        <dbReference type="Proteomes" id="UP000503540"/>
    </source>
</evidence>
<feature type="domain" description="Amine oxidase" evidence="5">
    <location>
        <begin position="21"/>
        <end position="459"/>
    </location>
</feature>
<comment type="cofactor">
    <cofactor evidence="1">
        <name>FAD</name>
        <dbReference type="ChEBI" id="CHEBI:57692"/>
    </cofactor>
</comment>
<organism evidence="6 7">
    <name type="scientific">Nocardia arthritidis</name>
    <dbReference type="NCBI Taxonomy" id="228602"/>
    <lineage>
        <taxon>Bacteria</taxon>
        <taxon>Bacillati</taxon>
        <taxon>Actinomycetota</taxon>
        <taxon>Actinomycetes</taxon>
        <taxon>Mycobacteriales</taxon>
        <taxon>Nocardiaceae</taxon>
        <taxon>Nocardia</taxon>
    </lineage>
</organism>
<feature type="binding site" evidence="4">
    <location>
        <position position="435"/>
    </location>
    <ligand>
        <name>FAD</name>
        <dbReference type="ChEBI" id="CHEBI:57692"/>
    </ligand>
</feature>
<feature type="binding site" evidence="4">
    <location>
        <position position="246"/>
    </location>
    <ligand>
        <name>FAD</name>
        <dbReference type="ChEBI" id="CHEBI:57692"/>
    </ligand>
</feature>
<keyword evidence="3" id="KW-0560">Oxidoreductase</keyword>
<dbReference type="InterPro" id="IPR050703">
    <property type="entry name" value="Flavin_MAO"/>
</dbReference>
<dbReference type="Gene3D" id="1.10.405.10">
    <property type="entry name" value="Guanine Nucleotide Dissociation Inhibitor, domain 1"/>
    <property type="match status" value="1"/>
</dbReference>
<evidence type="ECO:0000256" key="4">
    <source>
        <dbReference type="PIRSR" id="PIRSR601613-1"/>
    </source>
</evidence>
<feature type="binding site" evidence="4">
    <location>
        <begin position="41"/>
        <end position="42"/>
    </location>
    <ligand>
        <name>FAD</name>
        <dbReference type="ChEBI" id="CHEBI:57692"/>
    </ligand>
</feature>
<dbReference type="InterPro" id="IPR036188">
    <property type="entry name" value="FAD/NAD-bd_sf"/>
</dbReference>
<reference evidence="6 7" key="1">
    <citation type="journal article" date="2019" name="ACS Chem. Biol.">
        <title>Identification and Mobilization of a Cryptic Antibiotic Biosynthesis Gene Locus from a Human-Pathogenic Nocardia Isolate.</title>
        <authorList>
            <person name="Herisse M."/>
            <person name="Ishida K."/>
            <person name="Porter J.L."/>
            <person name="Howden B."/>
            <person name="Hertweck C."/>
            <person name="Stinear T.P."/>
            <person name="Pidot S.J."/>
        </authorList>
    </citation>
    <scope>NUCLEOTIDE SEQUENCE [LARGE SCALE GENOMIC DNA]</scope>
    <source>
        <strain evidence="6 7">AUSMDU00012717</strain>
    </source>
</reference>
<dbReference type="PANTHER" id="PTHR43563:SF1">
    <property type="entry name" value="AMINE OXIDASE [FLAVIN-CONTAINING] B"/>
    <property type="match status" value="1"/>
</dbReference>
<dbReference type="RefSeq" id="WP_167477264.1">
    <property type="nucleotide sequence ID" value="NZ_CP046172.1"/>
</dbReference>
<evidence type="ECO:0000256" key="1">
    <source>
        <dbReference type="ARBA" id="ARBA00001974"/>
    </source>
</evidence>
<dbReference type="KEGG" id="nah:F5544_35520"/>